<dbReference type="EMBL" id="HBHI01026580">
    <property type="protein sequence ID" value="CAD9694949.1"/>
    <property type="molecule type" value="Transcribed_RNA"/>
</dbReference>
<dbReference type="AlphaFoldDB" id="A0A7S2SD82"/>
<gene>
    <name evidence="2" type="ORF">EANT1437_LOCUS13595</name>
</gene>
<keyword evidence="1" id="KW-0472">Membrane</keyword>
<feature type="transmembrane region" description="Helical" evidence="1">
    <location>
        <begin position="42"/>
        <end position="62"/>
    </location>
</feature>
<protein>
    <recommendedName>
        <fullName evidence="3">Mitochondrial import receptor subunit TOM22 homolog</fullName>
    </recommendedName>
</protein>
<evidence type="ECO:0000313" key="2">
    <source>
        <dbReference type="EMBL" id="CAD9694949.1"/>
    </source>
</evidence>
<keyword evidence="1" id="KW-0812">Transmembrane</keyword>
<proteinExistence type="predicted"/>
<evidence type="ECO:0000256" key="1">
    <source>
        <dbReference type="SAM" id="Phobius"/>
    </source>
</evidence>
<name>A0A7S2SD82_9STRA</name>
<reference evidence="2" key="1">
    <citation type="submission" date="2021-01" db="EMBL/GenBank/DDBJ databases">
        <authorList>
            <person name="Corre E."/>
            <person name="Pelletier E."/>
            <person name="Niang G."/>
            <person name="Scheremetjew M."/>
            <person name="Finn R."/>
            <person name="Kale V."/>
            <person name="Holt S."/>
            <person name="Cochrane G."/>
            <person name="Meng A."/>
            <person name="Brown T."/>
            <person name="Cohen L."/>
        </authorList>
    </citation>
    <scope>NUCLEOTIDE SEQUENCE</scope>
    <source>
        <strain evidence="2">CCMP1452</strain>
    </source>
</reference>
<dbReference type="CDD" id="cd22884">
    <property type="entry name" value="TOM22"/>
    <property type="match status" value="1"/>
</dbReference>
<evidence type="ECO:0008006" key="3">
    <source>
        <dbReference type="Google" id="ProtNLM"/>
    </source>
</evidence>
<organism evidence="2">
    <name type="scientific">Eucampia antarctica</name>
    <dbReference type="NCBI Taxonomy" id="49252"/>
    <lineage>
        <taxon>Eukaryota</taxon>
        <taxon>Sar</taxon>
        <taxon>Stramenopiles</taxon>
        <taxon>Ochrophyta</taxon>
        <taxon>Bacillariophyta</taxon>
        <taxon>Mediophyceae</taxon>
        <taxon>Biddulphiophycidae</taxon>
        <taxon>Hemiaulales</taxon>
        <taxon>Hemiaulaceae</taxon>
        <taxon>Eucampia</taxon>
    </lineage>
</organism>
<accession>A0A7S2SD82</accession>
<sequence>MVKKMKASSPGGIKGFLSRAGRSFYAGGIFAKEKSLWLSEKMLKVGFVIATTSLVVLMPLIFEIAREGQMIENERVVVKDLRSQGYSDRQLGEMGFCDTAVKRAPSVAVKNT</sequence>
<keyword evidence="1" id="KW-1133">Transmembrane helix</keyword>